<name>A0AAC9HIZ7_NEOTH</name>
<evidence type="ECO:0000256" key="1">
    <source>
        <dbReference type="ARBA" id="ARBA00004496"/>
    </source>
</evidence>
<evidence type="ECO:0000313" key="13">
    <source>
        <dbReference type="EMBL" id="AOQ24799.1"/>
    </source>
</evidence>
<protein>
    <recommendedName>
        <fullName evidence="11">HTH-type transcriptional regulatory protein TyrR</fullName>
    </recommendedName>
</protein>
<dbReference type="PROSITE" id="PS50045">
    <property type="entry name" value="SIGMA54_INTERACT_4"/>
    <property type="match status" value="1"/>
</dbReference>
<dbReference type="InterPro" id="IPR025662">
    <property type="entry name" value="Sigma_54_int_dom_ATP-bd_1"/>
</dbReference>
<keyword evidence="9" id="KW-0010">Activator</keyword>
<evidence type="ECO:0000256" key="10">
    <source>
        <dbReference type="ARBA" id="ARBA00023163"/>
    </source>
</evidence>
<dbReference type="EMBL" id="CP017019">
    <property type="protein sequence ID" value="AOQ24799.1"/>
    <property type="molecule type" value="Genomic_DNA"/>
</dbReference>
<dbReference type="PANTHER" id="PTHR32071">
    <property type="entry name" value="TRANSCRIPTIONAL REGULATORY PROTEIN"/>
    <property type="match status" value="1"/>
</dbReference>
<dbReference type="NCBIfam" id="TIGR04381">
    <property type="entry name" value="HTH_TypR"/>
    <property type="match status" value="1"/>
</dbReference>
<dbReference type="Gene3D" id="1.10.10.60">
    <property type="entry name" value="Homeodomain-like"/>
    <property type="match status" value="1"/>
</dbReference>
<dbReference type="AlphaFoldDB" id="A0AAC9HIZ7"/>
<dbReference type="GO" id="GO:0005524">
    <property type="term" value="F:ATP binding"/>
    <property type="evidence" value="ECO:0007669"/>
    <property type="project" value="UniProtKB-KW"/>
</dbReference>
<dbReference type="PROSITE" id="PS00688">
    <property type="entry name" value="SIGMA54_INTERACT_3"/>
    <property type="match status" value="1"/>
</dbReference>
<dbReference type="InterPro" id="IPR009057">
    <property type="entry name" value="Homeodomain-like_sf"/>
</dbReference>
<feature type="domain" description="Sigma-54 factor interaction" evidence="12">
    <location>
        <begin position="208"/>
        <end position="438"/>
    </location>
</feature>
<dbReference type="SUPFAM" id="SSF52540">
    <property type="entry name" value="P-loop containing nucleoside triphosphate hydrolases"/>
    <property type="match status" value="1"/>
</dbReference>
<keyword evidence="10" id="KW-0804">Transcription</keyword>
<dbReference type="EMBL" id="VCDX01000001">
    <property type="protein sequence ID" value="TYL15663.1"/>
    <property type="molecule type" value="Genomic_DNA"/>
</dbReference>
<dbReference type="SUPFAM" id="SSF46689">
    <property type="entry name" value="Homeodomain-like"/>
    <property type="match status" value="1"/>
</dbReference>
<accession>A0AAC9HIZ7</accession>
<evidence type="ECO:0000256" key="7">
    <source>
        <dbReference type="ARBA" id="ARBA00023015"/>
    </source>
</evidence>
<dbReference type="InterPro" id="IPR030828">
    <property type="entry name" value="HTH_TyrR"/>
</dbReference>
<keyword evidence="2" id="KW-0963">Cytoplasm</keyword>
<evidence type="ECO:0000256" key="11">
    <source>
        <dbReference type="ARBA" id="ARBA00029500"/>
    </source>
</evidence>
<evidence type="ECO:0000256" key="3">
    <source>
        <dbReference type="ARBA" id="ARBA00022491"/>
    </source>
</evidence>
<dbReference type="CDD" id="cd00130">
    <property type="entry name" value="PAS"/>
    <property type="match status" value="1"/>
</dbReference>
<reference evidence="13 15" key="1">
    <citation type="submission" date="2016-08" db="EMBL/GenBank/DDBJ databases">
        <title>Moorella thermoacetica DSM 103132.</title>
        <authorList>
            <person name="Jendresen C.B."/>
            <person name="Redl S.M."/>
            <person name="Jensen T.O."/>
            <person name="Nielsen A.T."/>
        </authorList>
    </citation>
    <scope>NUCLEOTIDE SEQUENCE [LARGE SCALE GENOMIC DNA]</scope>
    <source>
        <strain evidence="13 15">DSM 103132</strain>
    </source>
</reference>
<dbReference type="PROSITE" id="PS00676">
    <property type="entry name" value="SIGMA54_INTERACT_2"/>
    <property type="match status" value="1"/>
</dbReference>
<keyword evidence="16" id="KW-1185">Reference proteome</keyword>
<dbReference type="InterPro" id="IPR025943">
    <property type="entry name" value="Sigma_54_int_dom_ATP-bd_2"/>
</dbReference>
<evidence type="ECO:0000256" key="8">
    <source>
        <dbReference type="ARBA" id="ARBA00023125"/>
    </source>
</evidence>
<evidence type="ECO:0000313" key="15">
    <source>
        <dbReference type="Proteomes" id="UP000094598"/>
    </source>
</evidence>
<proteinExistence type="predicted"/>
<organism evidence="13 15">
    <name type="scientific">Neomoorella thermoacetica</name>
    <name type="common">Clostridium thermoaceticum</name>
    <dbReference type="NCBI Taxonomy" id="1525"/>
    <lineage>
        <taxon>Bacteria</taxon>
        <taxon>Bacillati</taxon>
        <taxon>Bacillota</taxon>
        <taxon>Clostridia</taxon>
        <taxon>Neomoorellales</taxon>
        <taxon>Neomoorellaceae</taxon>
        <taxon>Neomoorella</taxon>
    </lineage>
</organism>
<dbReference type="Gene3D" id="3.40.50.300">
    <property type="entry name" value="P-loop containing nucleotide triphosphate hydrolases"/>
    <property type="match status" value="1"/>
</dbReference>
<sequence length="532" mass="61039">MKKHTLMIDFEDRVGLGYEIFNCFLQKNTSLEQMEASASGKIYLRTQPIETQELVDIMDMIKNIHGVNNIEKVPYLPSELKAHESQYVFEAIKEGILVVNSQGKILEYNKSAIVLLLGKGIKDEDLRGKLITNYLQLPFTLRELTGAKGTQRVKLLQQENKICYLNVWPIYAEGQLFRIIFVLQDIEAVRKLVYNVTILPQMHNFGDIIFQSKPMRELVNKALCAADSDANILIIGESGTGKELLAKSLHMTSKRKEYPFVAVNCAALPENLLESELFGYEEGSFTGSRKGGKEGLFEFADKGTLFLDEIGEMPLGMQAKLLRVLQDHKARRVGGLREYSFDVRIISATNKNLKEAISIGEFRSDLYYRLNVIPLIIPPLRERKDDIPLLAQHFAEKVCQKLGRPPVILRDDLLQELLKYDWPGNVRELENVIERTIIFNEGRELGAKNLIFDRTEFPVTLSPDKERILMRVIEEILQRDNQIRLKDIMEMIEREILLFLVKKYRSSRRIGQVLGISNTAVINKMHKYGITY</sequence>
<evidence type="ECO:0000256" key="4">
    <source>
        <dbReference type="ARBA" id="ARBA00022741"/>
    </source>
</evidence>
<dbReference type="SMART" id="SM00382">
    <property type="entry name" value="AAA"/>
    <property type="match status" value="1"/>
</dbReference>
<evidence type="ECO:0000259" key="12">
    <source>
        <dbReference type="PROSITE" id="PS50045"/>
    </source>
</evidence>
<dbReference type="Pfam" id="PF00158">
    <property type="entry name" value="Sigma54_activat"/>
    <property type="match status" value="1"/>
</dbReference>
<dbReference type="Pfam" id="PF25601">
    <property type="entry name" value="AAA_lid_14"/>
    <property type="match status" value="1"/>
</dbReference>
<dbReference type="RefSeq" id="WP_187422235.1">
    <property type="nucleotide sequence ID" value="NZ_CP017019.1"/>
</dbReference>
<keyword evidence="6" id="KW-0067">ATP-binding</keyword>
<dbReference type="InterPro" id="IPR002078">
    <property type="entry name" value="Sigma_54_int"/>
</dbReference>
<dbReference type="GO" id="GO:0005737">
    <property type="term" value="C:cytoplasm"/>
    <property type="evidence" value="ECO:0007669"/>
    <property type="project" value="UniProtKB-SubCell"/>
</dbReference>
<dbReference type="Gene3D" id="1.10.8.60">
    <property type="match status" value="1"/>
</dbReference>
<dbReference type="InterPro" id="IPR025944">
    <property type="entry name" value="Sigma_54_int_dom_CS"/>
</dbReference>
<dbReference type="Proteomes" id="UP000322283">
    <property type="component" value="Unassembled WGS sequence"/>
</dbReference>
<dbReference type="GO" id="GO:0006355">
    <property type="term" value="P:regulation of DNA-templated transcription"/>
    <property type="evidence" value="ECO:0007669"/>
    <property type="project" value="InterPro"/>
</dbReference>
<dbReference type="InterPro" id="IPR027417">
    <property type="entry name" value="P-loop_NTPase"/>
</dbReference>
<keyword evidence="3" id="KW-0678">Repressor</keyword>
<evidence type="ECO:0000256" key="2">
    <source>
        <dbReference type="ARBA" id="ARBA00022490"/>
    </source>
</evidence>
<dbReference type="PANTHER" id="PTHR32071:SF3">
    <property type="entry name" value="HTH-TYPE TRANSCRIPTIONAL REGULATORY PROTEIN TYRR"/>
    <property type="match status" value="1"/>
</dbReference>
<keyword evidence="4" id="KW-0547">Nucleotide-binding</keyword>
<dbReference type="InterPro" id="IPR058031">
    <property type="entry name" value="AAA_lid_NorR"/>
</dbReference>
<dbReference type="Gene3D" id="3.30.450.20">
    <property type="entry name" value="PAS domain"/>
    <property type="match status" value="1"/>
</dbReference>
<evidence type="ECO:0000313" key="16">
    <source>
        <dbReference type="Proteomes" id="UP000322283"/>
    </source>
</evidence>
<keyword evidence="5" id="KW-0058">Aromatic hydrocarbons catabolism</keyword>
<dbReference type="FunFam" id="3.40.50.300:FF:000006">
    <property type="entry name" value="DNA-binding transcriptional regulator NtrC"/>
    <property type="match status" value="1"/>
</dbReference>
<gene>
    <name evidence="13" type="primary">tyrR</name>
    <name evidence="13" type="ORF">Maut_02376</name>
    <name evidence="14" type="ORF">MTAT_03970</name>
</gene>
<dbReference type="FunFam" id="1.10.8.60:FF:000014">
    <property type="entry name" value="DNA-binding transcriptional regulator NtrC"/>
    <property type="match status" value="1"/>
</dbReference>
<dbReference type="PROSITE" id="PS00675">
    <property type="entry name" value="SIGMA54_INTERACT_1"/>
    <property type="match status" value="1"/>
</dbReference>
<keyword evidence="7" id="KW-0805">Transcription regulation</keyword>
<dbReference type="InterPro" id="IPR003593">
    <property type="entry name" value="AAA+_ATPase"/>
</dbReference>
<evidence type="ECO:0000313" key="14">
    <source>
        <dbReference type="EMBL" id="TYL15663.1"/>
    </source>
</evidence>
<comment type="subcellular location">
    <subcellularLocation>
        <location evidence="1">Cytoplasm</location>
    </subcellularLocation>
</comment>
<dbReference type="GO" id="GO:0003677">
    <property type="term" value="F:DNA binding"/>
    <property type="evidence" value="ECO:0007669"/>
    <property type="project" value="UniProtKB-KW"/>
</dbReference>
<dbReference type="Proteomes" id="UP000094598">
    <property type="component" value="Chromosome"/>
</dbReference>
<dbReference type="CDD" id="cd00009">
    <property type="entry name" value="AAA"/>
    <property type="match status" value="1"/>
</dbReference>
<evidence type="ECO:0000256" key="9">
    <source>
        <dbReference type="ARBA" id="ARBA00023159"/>
    </source>
</evidence>
<evidence type="ECO:0000256" key="6">
    <source>
        <dbReference type="ARBA" id="ARBA00022840"/>
    </source>
</evidence>
<keyword evidence="8" id="KW-0238">DNA-binding</keyword>
<reference evidence="14 16" key="2">
    <citation type="submission" date="2019-05" db="EMBL/GenBank/DDBJ databases">
        <title>Genome sequence of Moorella thermoacetica ATCC 33924.</title>
        <authorList>
            <person name="Poehlein A."/>
            <person name="Bengelsdorf F.R."/>
            <person name="Duerre P."/>
            <person name="Daniel R."/>
        </authorList>
    </citation>
    <scope>NUCLEOTIDE SEQUENCE [LARGE SCALE GENOMIC DNA]</scope>
    <source>
        <strain evidence="14 16">ATCC 33924</strain>
    </source>
</reference>
<evidence type="ECO:0000256" key="5">
    <source>
        <dbReference type="ARBA" id="ARBA00022797"/>
    </source>
</evidence>
<dbReference type="InterPro" id="IPR000014">
    <property type="entry name" value="PAS"/>
</dbReference>
<dbReference type="Pfam" id="PF18024">
    <property type="entry name" value="HTH_50"/>
    <property type="match status" value="1"/>
</dbReference>
<dbReference type="Gene3D" id="3.30.70.260">
    <property type="match status" value="1"/>
</dbReference>